<dbReference type="RefSeq" id="WP_187014762.1">
    <property type="nucleotide sequence ID" value="NZ_JACOQI010000007.1"/>
</dbReference>
<organism evidence="1 2">
    <name type="scientific">Dysosmobacter segnis</name>
    <dbReference type="NCBI Taxonomy" id="2763042"/>
    <lineage>
        <taxon>Bacteria</taxon>
        <taxon>Bacillati</taxon>
        <taxon>Bacillota</taxon>
        <taxon>Clostridia</taxon>
        <taxon>Eubacteriales</taxon>
        <taxon>Oscillospiraceae</taxon>
        <taxon>Dysosmobacter</taxon>
    </lineage>
</organism>
<comment type="caution">
    <text evidence="1">The sequence shown here is derived from an EMBL/GenBank/DDBJ whole genome shotgun (WGS) entry which is preliminary data.</text>
</comment>
<sequence length="415" mass="47840">MRNDMIRFSRKQRQVLTWWRQNRWQAIICDGAVRSGKTFCMGLSFFLWAQSCFDGRQFALCGKTVGALRRNLLTELVPCLRRIGMIVRENRSANSLMVEFGGQRNQFLLFGGKDESSAALIQGSTLAGLLLDEAALMPRSFVEQAVARCSVRGSKLWFNCNPEGPEHWFYKEWIEKAESRGALRLHFTMADNPGLSPEIRQRYERLYTGVFYRRFVQGEWAAAQGLVYDFFDPARDAAPAPEGAFSRWRVSVDYGTVNPLSMGLWGERDGVWYRVEEVYYDSRREGQQKTDAEYADMLERLAAGREIQRVIVDPSAASFIETLRQRGWRVKKANNDVADGIRVTADLLRQRRIVLCDTCRDCLREMALYCWDERTGRDAPRKEHDHAMDEMRYFAMDLMGERSGGFAVTSVRRQA</sequence>
<dbReference type="EMBL" id="JACOQI010000007">
    <property type="protein sequence ID" value="MBC5770514.1"/>
    <property type="molecule type" value="Genomic_DNA"/>
</dbReference>
<dbReference type="InterPro" id="IPR027417">
    <property type="entry name" value="P-loop_NTPase"/>
</dbReference>
<dbReference type="NCBIfam" id="TIGR01547">
    <property type="entry name" value="phage_term_2"/>
    <property type="match status" value="1"/>
</dbReference>
<evidence type="ECO:0000313" key="2">
    <source>
        <dbReference type="Proteomes" id="UP000620327"/>
    </source>
</evidence>
<dbReference type="InterPro" id="IPR006437">
    <property type="entry name" value="Phage_terminase_lsu"/>
</dbReference>
<gene>
    <name evidence="1" type="ORF">H8Z83_09300</name>
</gene>
<name>A0A923MJA1_9FIRM</name>
<accession>A0A923MJA1</accession>
<dbReference type="Gene3D" id="3.30.420.280">
    <property type="match status" value="1"/>
</dbReference>
<dbReference type="Proteomes" id="UP000620327">
    <property type="component" value="Unassembled WGS sequence"/>
</dbReference>
<dbReference type="AlphaFoldDB" id="A0A923MJA1"/>
<evidence type="ECO:0000313" key="1">
    <source>
        <dbReference type="EMBL" id="MBC5770514.1"/>
    </source>
</evidence>
<protein>
    <submittedName>
        <fullName evidence="1">PBSX family phage terminase large subunit</fullName>
    </submittedName>
</protein>
<proteinExistence type="predicted"/>
<dbReference type="Gene3D" id="3.40.50.300">
    <property type="entry name" value="P-loop containing nucleotide triphosphate hydrolases"/>
    <property type="match status" value="1"/>
</dbReference>
<reference evidence="1" key="1">
    <citation type="submission" date="2020-08" db="EMBL/GenBank/DDBJ databases">
        <title>Genome public.</title>
        <authorList>
            <person name="Liu C."/>
            <person name="Sun Q."/>
        </authorList>
    </citation>
    <scope>NUCLEOTIDE SEQUENCE</scope>
    <source>
        <strain evidence="1">BX15</strain>
    </source>
</reference>
<keyword evidence="2" id="KW-1185">Reference proteome</keyword>
<dbReference type="Pfam" id="PF03237">
    <property type="entry name" value="Terminase_6N"/>
    <property type="match status" value="1"/>
</dbReference>